<dbReference type="Gene3D" id="1.10.238.10">
    <property type="entry name" value="EF-hand"/>
    <property type="match status" value="1"/>
</dbReference>
<feature type="non-terminal residue" evidence="11">
    <location>
        <position position="143"/>
    </location>
</feature>
<keyword evidence="12" id="KW-1185">Reference proteome</keyword>
<comment type="similarity">
    <text evidence="1">Belongs to the NADH dehydrogenase family.</text>
</comment>
<gene>
    <name evidence="11" type="ORF">RFULGI_LOCUS19278</name>
</gene>
<comment type="caution">
    <text evidence="11">The sequence shown here is derived from an EMBL/GenBank/DDBJ whole genome shotgun (WGS) entry which is preliminary data.</text>
</comment>
<keyword evidence="5" id="KW-0106">Calcium</keyword>
<dbReference type="GO" id="GO:0005509">
    <property type="term" value="F:calcium ion binding"/>
    <property type="evidence" value="ECO:0007669"/>
    <property type="project" value="InterPro"/>
</dbReference>
<organism evidence="11 12">
    <name type="scientific">Racocetra fulgida</name>
    <dbReference type="NCBI Taxonomy" id="60492"/>
    <lineage>
        <taxon>Eukaryota</taxon>
        <taxon>Fungi</taxon>
        <taxon>Fungi incertae sedis</taxon>
        <taxon>Mucoromycota</taxon>
        <taxon>Glomeromycotina</taxon>
        <taxon>Glomeromycetes</taxon>
        <taxon>Diversisporales</taxon>
        <taxon>Gigasporaceae</taxon>
        <taxon>Racocetra</taxon>
    </lineage>
</organism>
<dbReference type="Proteomes" id="UP000789396">
    <property type="component" value="Unassembled WGS sequence"/>
</dbReference>
<feature type="non-terminal residue" evidence="11">
    <location>
        <position position="1"/>
    </location>
</feature>
<dbReference type="EC" id="1.6.5.9" evidence="2"/>
<feature type="domain" description="EF-hand" evidence="10">
    <location>
        <begin position="85"/>
        <end position="120"/>
    </location>
</feature>
<dbReference type="InterPro" id="IPR002048">
    <property type="entry name" value="EF_hand_dom"/>
</dbReference>
<keyword evidence="6" id="KW-0560">Oxidoreductase</keyword>
<dbReference type="AlphaFoldDB" id="A0A9N9K9G2"/>
<dbReference type="InterPro" id="IPR045024">
    <property type="entry name" value="NDH-2"/>
</dbReference>
<evidence type="ECO:0000256" key="2">
    <source>
        <dbReference type="ARBA" id="ARBA00012637"/>
    </source>
</evidence>
<keyword evidence="3" id="KW-0285">Flavoprotein</keyword>
<dbReference type="GO" id="GO:0050136">
    <property type="term" value="F:NADH dehydrogenase (quinone) (non-electrogenic) activity"/>
    <property type="evidence" value="ECO:0007669"/>
    <property type="project" value="UniProtKB-EC"/>
</dbReference>
<dbReference type="OrthoDB" id="3244603at2759"/>
<name>A0A9N9K9G2_9GLOM</name>
<dbReference type="EMBL" id="CAJVPZ010093131">
    <property type="protein sequence ID" value="CAG8816639.1"/>
    <property type="molecule type" value="Genomic_DNA"/>
</dbReference>
<evidence type="ECO:0000259" key="10">
    <source>
        <dbReference type="PROSITE" id="PS50222"/>
    </source>
</evidence>
<comment type="catalytic activity">
    <reaction evidence="8">
        <text>a quinone + NADH + H(+) = a quinol + NAD(+)</text>
        <dbReference type="Rhea" id="RHEA:46160"/>
        <dbReference type="ChEBI" id="CHEBI:15378"/>
        <dbReference type="ChEBI" id="CHEBI:24646"/>
        <dbReference type="ChEBI" id="CHEBI:57540"/>
        <dbReference type="ChEBI" id="CHEBI:57945"/>
        <dbReference type="ChEBI" id="CHEBI:132124"/>
        <dbReference type="EC" id="1.6.5.9"/>
    </reaction>
</comment>
<dbReference type="GO" id="GO:0005739">
    <property type="term" value="C:mitochondrion"/>
    <property type="evidence" value="ECO:0007669"/>
    <property type="project" value="TreeGrafter"/>
</dbReference>
<dbReference type="InterPro" id="IPR018247">
    <property type="entry name" value="EF_Hand_1_Ca_BS"/>
</dbReference>
<dbReference type="Gene3D" id="3.50.50.100">
    <property type="match status" value="1"/>
</dbReference>
<sequence length="143" mass="16624">QKVESDHLIYKMKNEQDTRKLDYGLCLWSTGICELKLFIFYNLAHMLPEQKNTRALITDNRLRLKGIHDSSVYAIGDCSTIENPNLVRGLMQFFIDADVDKNGLLSYDEFVMLAKTISRKYPITANHLKQADKLFERYDVDKS</sequence>
<feature type="domain" description="EF-hand" evidence="10">
    <location>
        <begin position="126"/>
        <end position="143"/>
    </location>
</feature>
<protein>
    <recommendedName>
        <fullName evidence="2">NADH:ubiquinone reductase (non-electrogenic)</fullName>
        <ecNumber evidence="2">1.6.5.9</ecNumber>
    </recommendedName>
</protein>
<dbReference type="InterPro" id="IPR011992">
    <property type="entry name" value="EF-hand-dom_pair"/>
</dbReference>
<dbReference type="PANTHER" id="PTHR43706:SF47">
    <property type="entry name" value="EXTERNAL NADH-UBIQUINONE OXIDOREDUCTASE 1, MITOCHONDRIAL-RELATED"/>
    <property type="match status" value="1"/>
</dbReference>
<evidence type="ECO:0000313" key="11">
    <source>
        <dbReference type="EMBL" id="CAG8816639.1"/>
    </source>
</evidence>
<accession>A0A9N9K9G2</accession>
<dbReference type="PROSITE" id="PS00018">
    <property type="entry name" value="EF_HAND_1"/>
    <property type="match status" value="1"/>
</dbReference>
<keyword evidence="4" id="KW-0274">FAD</keyword>
<evidence type="ECO:0000256" key="5">
    <source>
        <dbReference type="ARBA" id="ARBA00022837"/>
    </source>
</evidence>
<dbReference type="PROSITE" id="PS50222">
    <property type="entry name" value="EF_HAND_2"/>
    <property type="match status" value="2"/>
</dbReference>
<evidence type="ECO:0000256" key="4">
    <source>
        <dbReference type="ARBA" id="ARBA00022827"/>
    </source>
</evidence>
<evidence type="ECO:0000313" key="12">
    <source>
        <dbReference type="Proteomes" id="UP000789396"/>
    </source>
</evidence>
<evidence type="ECO:0000256" key="8">
    <source>
        <dbReference type="ARBA" id="ARBA00047599"/>
    </source>
</evidence>
<evidence type="ECO:0000256" key="7">
    <source>
        <dbReference type="ARBA" id="ARBA00023027"/>
    </source>
</evidence>
<proteinExistence type="inferred from homology"/>
<dbReference type="PANTHER" id="PTHR43706">
    <property type="entry name" value="NADH DEHYDROGENASE"/>
    <property type="match status" value="1"/>
</dbReference>
<reference evidence="11" key="1">
    <citation type="submission" date="2021-06" db="EMBL/GenBank/DDBJ databases">
        <authorList>
            <person name="Kallberg Y."/>
            <person name="Tangrot J."/>
            <person name="Rosling A."/>
        </authorList>
    </citation>
    <scope>NUCLEOTIDE SEQUENCE</scope>
    <source>
        <strain evidence="11">IN212</strain>
    </source>
</reference>
<dbReference type="SUPFAM" id="SSF47473">
    <property type="entry name" value="EF-hand"/>
    <property type="match status" value="1"/>
</dbReference>
<evidence type="ECO:0000256" key="3">
    <source>
        <dbReference type="ARBA" id="ARBA00022630"/>
    </source>
</evidence>
<evidence type="ECO:0000256" key="6">
    <source>
        <dbReference type="ARBA" id="ARBA00023002"/>
    </source>
</evidence>
<comment type="catalytic activity">
    <reaction evidence="9">
        <text>a ubiquinone + NADH + H(+) = a ubiquinol + NAD(+)</text>
        <dbReference type="Rhea" id="RHEA:23152"/>
        <dbReference type="Rhea" id="RHEA-COMP:9565"/>
        <dbReference type="Rhea" id="RHEA-COMP:9566"/>
        <dbReference type="ChEBI" id="CHEBI:15378"/>
        <dbReference type="ChEBI" id="CHEBI:16389"/>
        <dbReference type="ChEBI" id="CHEBI:17976"/>
        <dbReference type="ChEBI" id="CHEBI:57540"/>
        <dbReference type="ChEBI" id="CHEBI:57945"/>
    </reaction>
</comment>
<evidence type="ECO:0000256" key="1">
    <source>
        <dbReference type="ARBA" id="ARBA00005272"/>
    </source>
</evidence>
<evidence type="ECO:0000256" key="9">
    <source>
        <dbReference type="ARBA" id="ARBA00049010"/>
    </source>
</evidence>
<keyword evidence="7" id="KW-0520">NAD</keyword>